<dbReference type="SMART" id="SM00014">
    <property type="entry name" value="acidPPc"/>
    <property type="match status" value="1"/>
</dbReference>
<organism evidence="4 5">
    <name type="scientific">Rehmannia glutinosa</name>
    <name type="common">Chinese foxglove</name>
    <dbReference type="NCBI Taxonomy" id="99300"/>
    <lineage>
        <taxon>Eukaryota</taxon>
        <taxon>Viridiplantae</taxon>
        <taxon>Streptophyta</taxon>
        <taxon>Embryophyta</taxon>
        <taxon>Tracheophyta</taxon>
        <taxon>Spermatophyta</taxon>
        <taxon>Magnoliopsida</taxon>
        <taxon>eudicotyledons</taxon>
        <taxon>Gunneridae</taxon>
        <taxon>Pentapetalae</taxon>
        <taxon>asterids</taxon>
        <taxon>lamiids</taxon>
        <taxon>Lamiales</taxon>
        <taxon>Orobanchaceae</taxon>
        <taxon>Rehmannieae</taxon>
        <taxon>Rehmannia</taxon>
    </lineage>
</organism>
<protein>
    <recommendedName>
        <fullName evidence="3">Phosphatidic acid phosphatase type 2/haloperoxidase domain-containing protein</fullName>
    </recommendedName>
</protein>
<gene>
    <name evidence="4" type="ORF">DH2020_015578</name>
</gene>
<dbReference type="Proteomes" id="UP001318860">
    <property type="component" value="Unassembled WGS sequence"/>
</dbReference>
<accession>A0ABR0WVP1</accession>
<keyword evidence="2" id="KW-1133">Transmembrane helix</keyword>
<dbReference type="InterPro" id="IPR036938">
    <property type="entry name" value="PAP2/HPO_sf"/>
</dbReference>
<keyword evidence="1" id="KW-0378">Hydrolase</keyword>
<keyword evidence="5" id="KW-1185">Reference proteome</keyword>
<dbReference type="SUPFAM" id="SSF48317">
    <property type="entry name" value="Acid phosphatase/Vanadium-dependent haloperoxidase"/>
    <property type="match status" value="1"/>
</dbReference>
<feature type="transmembrane region" description="Helical" evidence="2">
    <location>
        <begin position="244"/>
        <end position="266"/>
    </location>
</feature>
<proteinExistence type="predicted"/>
<comment type="caution">
    <text evidence="4">The sequence shown here is derived from an EMBL/GenBank/DDBJ whole genome shotgun (WGS) entry which is preliminary data.</text>
</comment>
<evidence type="ECO:0000256" key="2">
    <source>
        <dbReference type="SAM" id="Phobius"/>
    </source>
</evidence>
<feature type="domain" description="Phosphatidic acid phosphatase type 2/haloperoxidase" evidence="3">
    <location>
        <begin position="120"/>
        <end position="229"/>
    </location>
</feature>
<dbReference type="InterPro" id="IPR000326">
    <property type="entry name" value="PAP2/HPO"/>
</dbReference>
<evidence type="ECO:0000259" key="3">
    <source>
        <dbReference type="SMART" id="SM00014"/>
    </source>
</evidence>
<dbReference type="Gene3D" id="1.20.144.10">
    <property type="entry name" value="Phosphatidic acid phosphatase type 2/haloperoxidase"/>
    <property type="match status" value="1"/>
</dbReference>
<evidence type="ECO:0000313" key="5">
    <source>
        <dbReference type="Proteomes" id="UP001318860"/>
    </source>
</evidence>
<evidence type="ECO:0000313" key="4">
    <source>
        <dbReference type="EMBL" id="KAK6150646.1"/>
    </source>
</evidence>
<sequence length="274" mass="30842">MFAIFNRPITAANFTVPRSRNLQKPSKIFAKRLKFCGDFNCRNSVSWASGRRNQNIMKCSNWVRESTSDKGIEAFEQEAFVEGSFKFGGGGLEATLNSLSKWLVSALFAGIVLWRHDAETLWAAMGAVLNAVLSIALKKILNQERPISTLRSDPGMPSSHAQSIFYTITFLNLSMVEWYGMNALTSTLSGFFFILGSYFSWLRVAQQFHTGIQVIVGAVLGSIFSIFWYWLWNTFVLNAFVSFLWVRSVVILGAVGFCVGFLLHVIRTWIGVER</sequence>
<feature type="transmembrane region" description="Helical" evidence="2">
    <location>
        <begin position="182"/>
        <end position="202"/>
    </location>
</feature>
<dbReference type="PANTHER" id="PTHR11247:SF40">
    <property type="entry name" value="LIPID PHOSPHATE PHOSPHATASE EPSILON 1, CHLOROPLASTIC"/>
    <property type="match status" value="1"/>
</dbReference>
<keyword evidence="2" id="KW-0812">Transmembrane</keyword>
<feature type="transmembrane region" description="Helical" evidence="2">
    <location>
        <begin position="214"/>
        <end position="232"/>
    </location>
</feature>
<name>A0ABR0WVP1_REHGL</name>
<evidence type="ECO:0000256" key="1">
    <source>
        <dbReference type="ARBA" id="ARBA00022801"/>
    </source>
</evidence>
<dbReference type="Pfam" id="PF01569">
    <property type="entry name" value="PAP2"/>
    <property type="match status" value="1"/>
</dbReference>
<reference evidence="4 5" key="1">
    <citation type="journal article" date="2021" name="Comput. Struct. Biotechnol. J.">
        <title>De novo genome assembly of the potent medicinal plant Rehmannia glutinosa using nanopore technology.</title>
        <authorList>
            <person name="Ma L."/>
            <person name="Dong C."/>
            <person name="Song C."/>
            <person name="Wang X."/>
            <person name="Zheng X."/>
            <person name="Niu Y."/>
            <person name="Chen S."/>
            <person name="Feng W."/>
        </authorList>
    </citation>
    <scope>NUCLEOTIDE SEQUENCE [LARGE SCALE GENOMIC DNA]</scope>
    <source>
        <strain evidence="4">DH-2019</strain>
    </source>
</reference>
<keyword evidence="2" id="KW-0472">Membrane</keyword>
<dbReference type="EMBL" id="JABTTQ020000008">
    <property type="protein sequence ID" value="KAK6150646.1"/>
    <property type="molecule type" value="Genomic_DNA"/>
</dbReference>
<dbReference type="PANTHER" id="PTHR11247">
    <property type="entry name" value="PALMITOYL-PROTEIN THIOESTERASE/DOLICHYLDIPHOSPHATASE 1"/>
    <property type="match status" value="1"/>
</dbReference>